<gene>
    <name evidence="1" type="ORF">AWU67_10440</name>
</gene>
<dbReference type="Proteomes" id="UP000058305">
    <property type="component" value="Chromosome"/>
</dbReference>
<reference evidence="2" key="2">
    <citation type="submission" date="2016-01" db="EMBL/GenBank/DDBJ databases">
        <title>First complete genome sequence of a species in the genus Microterricola, an extremophilic cold active enzyme producing strain ERGS5:02 isolated from Sikkim Himalaya.</title>
        <authorList>
            <person name="Kumar R."/>
            <person name="Singh D."/>
            <person name="Swarnkar M.K."/>
        </authorList>
    </citation>
    <scope>NUCLEOTIDE SEQUENCE [LARGE SCALE GENOMIC DNA]</scope>
    <source>
        <strain evidence="2">ERGS5:02</strain>
    </source>
</reference>
<dbReference type="KEGG" id="mvd:AWU67_10440"/>
<organism evidence="1 2">
    <name type="scientific">Microterricola viridarii</name>
    <dbReference type="NCBI Taxonomy" id="412690"/>
    <lineage>
        <taxon>Bacteria</taxon>
        <taxon>Bacillati</taxon>
        <taxon>Actinomycetota</taxon>
        <taxon>Actinomycetes</taxon>
        <taxon>Micrococcales</taxon>
        <taxon>Microbacteriaceae</taxon>
        <taxon>Microterricola</taxon>
    </lineage>
</organism>
<evidence type="ECO:0000313" key="1">
    <source>
        <dbReference type="EMBL" id="AMB59214.1"/>
    </source>
</evidence>
<evidence type="ECO:0000313" key="2">
    <source>
        <dbReference type="Proteomes" id="UP000058305"/>
    </source>
</evidence>
<dbReference type="EMBL" id="CP014145">
    <property type="protein sequence ID" value="AMB59214.1"/>
    <property type="molecule type" value="Genomic_DNA"/>
</dbReference>
<protein>
    <submittedName>
        <fullName evidence="1">MarR family transcriptional regulator</fullName>
    </submittedName>
</protein>
<dbReference type="Pfam" id="PF22752">
    <property type="entry name" value="DUF488-N3i"/>
    <property type="match status" value="1"/>
</dbReference>
<sequence>MAVLIKRAYADAAPDDGCRVLVDRLWPRGVSRERAALTLWLKDAAPSPALRTWWGHDPARLGEFAARYRAELASDPAAVAAVERLRALAASNPTLTLVYGARDPQVNHAAVLRDYLADSSD</sequence>
<dbReference type="InterPro" id="IPR052552">
    <property type="entry name" value="YeaO-like"/>
</dbReference>
<keyword evidence="2" id="KW-1185">Reference proteome</keyword>
<dbReference type="AlphaFoldDB" id="A0A0X8E2E9"/>
<proteinExistence type="predicted"/>
<accession>A0A0X8E2E9</accession>
<dbReference type="RefSeq" id="WP_067228636.1">
    <property type="nucleotide sequence ID" value="NZ_CP014145.1"/>
</dbReference>
<reference evidence="1 2" key="1">
    <citation type="journal article" date="2016" name="J. Biotechnol.">
        <title>First complete genome sequence of a species in the genus Microterricola, an extremophilic cold active enzyme producing bacterial strain ERGS5:02 isolated from Sikkim Himalaya.</title>
        <authorList>
            <person name="Himanshu"/>
            <person name="Swarnkar M.K."/>
            <person name="Singh D."/>
            <person name="Kumar R."/>
        </authorList>
    </citation>
    <scope>NUCLEOTIDE SEQUENCE [LARGE SCALE GENOMIC DNA]</scope>
    <source>
        <strain evidence="1 2">ERGS5:02</strain>
    </source>
</reference>
<dbReference type="OrthoDB" id="9790745at2"/>
<dbReference type="PANTHER" id="PTHR36849">
    <property type="entry name" value="CYTOPLASMIC PROTEIN-RELATED"/>
    <property type="match status" value="1"/>
</dbReference>
<dbReference type="PANTHER" id="PTHR36849:SF1">
    <property type="entry name" value="CYTOPLASMIC PROTEIN"/>
    <property type="match status" value="1"/>
</dbReference>
<name>A0A0X8E2E9_9MICO</name>